<accession>A0AAD0SQV8</accession>
<name>A0AAD0SQV8_9BACT</name>
<gene>
    <name evidence="3" type="ORF">ASUIS_1282</name>
</gene>
<dbReference type="Proteomes" id="UP000263040">
    <property type="component" value="Chromosome"/>
</dbReference>
<protein>
    <recommendedName>
        <fullName evidence="2">EF-hand domain-containing protein</fullName>
    </recommendedName>
</protein>
<evidence type="ECO:0000313" key="4">
    <source>
        <dbReference type="Proteomes" id="UP000263040"/>
    </source>
</evidence>
<evidence type="ECO:0000256" key="1">
    <source>
        <dbReference type="SAM" id="MobiDB-lite"/>
    </source>
</evidence>
<dbReference type="Gene3D" id="1.10.238.10">
    <property type="entry name" value="EF-hand"/>
    <property type="match status" value="2"/>
</dbReference>
<sequence length="290" mass="30477">MTISSYSSMGMMLPVSNISKDIISKSDTNSDSSLSIEELGIDEDQFSALDSNSDSLVTQDEIASAIDSKLASFDGEMPSKEEFSSLLSDLGLEMPEPPTSKQSSASGDDFSSLIMSQYDSDGDSLLSSSEVSVLSDEEFSALDTDTDGSISAEELSGAYEQVASASGATQSAPPSGGGGGGASSSEEEYDELDTNEDGIVSQEEKNAALGISTNSETSSTATASNDETKNTLKLLLDTIKLNSKNSSEELNLSSFQNIMKMMNNQSNNNELNTYVSNLSTSTTASKFSYA</sequence>
<keyword evidence="4" id="KW-1185">Reference proteome</keyword>
<feature type="compositionally biased region" description="Low complexity" evidence="1">
    <location>
        <begin position="163"/>
        <end position="174"/>
    </location>
</feature>
<dbReference type="InterPro" id="IPR018247">
    <property type="entry name" value="EF_Hand_1_Ca_BS"/>
</dbReference>
<feature type="compositionally biased region" description="Acidic residues" evidence="1">
    <location>
        <begin position="135"/>
        <end position="146"/>
    </location>
</feature>
<feature type="compositionally biased region" description="Acidic residues" evidence="1">
    <location>
        <begin position="185"/>
        <end position="196"/>
    </location>
</feature>
<feature type="compositionally biased region" description="Low complexity" evidence="1">
    <location>
        <begin position="212"/>
        <end position="225"/>
    </location>
</feature>
<feature type="compositionally biased region" description="Low complexity" evidence="1">
    <location>
        <begin position="123"/>
        <end position="134"/>
    </location>
</feature>
<dbReference type="PROSITE" id="PS00018">
    <property type="entry name" value="EF_HAND_1"/>
    <property type="match status" value="1"/>
</dbReference>
<dbReference type="GO" id="GO:0005509">
    <property type="term" value="F:calcium ion binding"/>
    <property type="evidence" value="ECO:0007669"/>
    <property type="project" value="InterPro"/>
</dbReference>
<dbReference type="InterPro" id="IPR011992">
    <property type="entry name" value="EF-hand-dom_pair"/>
</dbReference>
<evidence type="ECO:0000259" key="2">
    <source>
        <dbReference type="PROSITE" id="PS50222"/>
    </source>
</evidence>
<dbReference type="SUPFAM" id="SSF47473">
    <property type="entry name" value="EF-hand"/>
    <property type="match status" value="1"/>
</dbReference>
<dbReference type="RefSeq" id="WP_118886298.1">
    <property type="nucleotide sequence ID" value="NZ_CP032100.1"/>
</dbReference>
<feature type="region of interest" description="Disordered" evidence="1">
    <location>
        <begin position="82"/>
        <end position="226"/>
    </location>
</feature>
<dbReference type="PROSITE" id="PS50222">
    <property type="entry name" value="EF_HAND_2"/>
    <property type="match status" value="1"/>
</dbReference>
<evidence type="ECO:0000313" key="3">
    <source>
        <dbReference type="EMBL" id="AXX89767.1"/>
    </source>
</evidence>
<feature type="domain" description="EF-hand" evidence="2">
    <location>
        <begin position="139"/>
        <end position="165"/>
    </location>
</feature>
<dbReference type="EMBL" id="CP032100">
    <property type="protein sequence ID" value="AXX89767.1"/>
    <property type="molecule type" value="Genomic_DNA"/>
</dbReference>
<dbReference type="KEGG" id="asui:ASUIS_1282"/>
<dbReference type="AlphaFoldDB" id="A0AAD0SQV8"/>
<dbReference type="InterPro" id="IPR002048">
    <property type="entry name" value="EF_hand_dom"/>
</dbReference>
<proteinExistence type="predicted"/>
<reference evidence="3 4" key="1">
    <citation type="submission" date="2018-08" db="EMBL/GenBank/DDBJ databases">
        <title>Complete genome of the Arcobacter suis type strain LMG 26152.</title>
        <authorList>
            <person name="Miller W.G."/>
            <person name="Yee E."/>
            <person name="Bono J.L."/>
        </authorList>
    </citation>
    <scope>NUCLEOTIDE SEQUENCE [LARGE SCALE GENOMIC DNA]</scope>
    <source>
        <strain evidence="3 4">CECT 7833</strain>
    </source>
</reference>
<organism evidence="3 4">
    <name type="scientific">Arcobacter suis CECT 7833</name>
    <dbReference type="NCBI Taxonomy" id="663365"/>
    <lineage>
        <taxon>Bacteria</taxon>
        <taxon>Pseudomonadati</taxon>
        <taxon>Campylobacterota</taxon>
        <taxon>Epsilonproteobacteria</taxon>
        <taxon>Campylobacterales</taxon>
        <taxon>Arcobacteraceae</taxon>
        <taxon>Arcobacter</taxon>
    </lineage>
</organism>